<feature type="coiled-coil region" evidence="3">
    <location>
        <begin position="124"/>
        <end position="158"/>
    </location>
</feature>
<feature type="domain" description="Response regulatory" evidence="4">
    <location>
        <begin position="2"/>
        <end position="118"/>
    </location>
</feature>
<dbReference type="PROSITE" id="PS50110">
    <property type="entry name" value="RESPONSE_REGULATORY"/>
    <property type="match status" value="1"/>
</dbReference>
<dbReference type="GO" id="GO:0000160">
    <property type="term" value="P:phosphorelay signal transduction system"/>
    <property type="evidence" value="ECO:0007669"/>
    <property type="project" value="InterPro"/>
</dbReference>
<dbReference type="RefSeq" id="WP_184041294.1">
    <property type="nucleotide sequence ID" value="NZ_JACHHY010000021.1"/>
</dbReference>
<dbReference type="SMART" id="SM00331">
    <property type="entry name" value="PP2C_SIG"/>
    <property type="match status" value="1"/>
</dbReference>
<dbReference type="Gene3D" id="3.60.40.10">
    <property type="entry name" value="PPM-type phosphatase domain"/>
    <property type="match status" value="1"/>
</dbReference>
<sequence length="566" mass="63205">MKILIVDDAEIMLLLMQKFVTALGHQTVLARDGQQAIDTFEVELPDLVLMDMMMPVMDGPEAAARIKALAKDRWVPIVFVTAIGEENRLADAIEQGADDYLLKPINFRILEAKIKAIERSIELHQKVREQSSKLADYYERAEEEKRVARHLMEQMVNADRLSDPALTYSITPAESLSGDLIAAARTPGHRLYIMLADGIGHGLTAALNVLPLTQPFYTMTEKGFSVPEILAEINSKIRQVLPIGRFVAVSIASIDPVNRQIEVWNGGMPDILFFDANGNERARWKSHHLPLGILPSKDFNATTAHISYEEEGWLFFCSDGLIEARRGDGTLFGIEPIYEAFRQGPGKDAFARLQTDVTQFMQGLPFHDDVSLAMVRCTPGEVNTPVPQSIRNDIISSEAVDLHWRIALTLGPNELRRCSVVPLLMEFVKQIDYLKASLSDIFLILSELFNNALDHGLLEVPSALKTAEAGMDEYLRIRSERLEALIRGEIDLELSQVDIQGKRGLRIFIRDSGSGFDFTKIEEPATTSRLTHGRGIRLVKSLASYMEYAGNGNEVVLYFIPRAEGA</sequence>
<reference evidence="5 6" key="1">
    <citation type="submission" date="2020-08" db="EMBL/GenBank/DDBJ databases">
        <title>Genomic Encyclopedia of Type Strains, Phase IV (KMG-IV): sequencing the most valuable type-strain genomes for metagenomic binning, comparative biology and taxonomic classification.</title>
        <authorList>
            <person name="Goeker M."/>
        </authorList>
    </citation>
    <scope>NUCLEOTIDE SEQUENCE [LARGE SCALE GENOMIC DNA]</scope>
    <source>
        <strain evidence="5 6">DSM 27165</strain>
    </source>
</reference>
<dbReference type="InterPro" id="IPR003594">
    <property type="entry name" value="HATPase_dom"/>
</dbReference>
<dbReference type="Proteomes" id="UP000575898">
    <property type="component" value="Unassembled WGS sequence"/>
</dbReference>
<keyword evidence="3" id="KW-0175">Coiled coil</keyword>
<dbReference type="InterPro" id="IPR036890">
    <property type="entry name" value="HATPase_C_sf"/>
</dbReference>
<dbReference type="InterPro" id="IPR001932">
    <property type="entry name" value="PPM-type_phosphatase-like_dom"/>
</dbReference>
<evidence type="ECO:0000256" key="1">
    <source>
        <dbReference type="ARBA" id="ARBA00022801"/>
    </source>
</evidence>
<dbReference type="InterPro" id="IPR011006">
    <property type="entry name" value="CheY-like_superfamily"/>
</dbReference>
<proteinExistence type="predicted"/>
<dbReference type="Pfam" id="PF07228">
    <property type="entry name" value="SpoIIE"/>
    <property type="match status" value="1"/>
</dbReference>
<dbReference type="SUPFAM" id="SSF52172">
    <property type="entry name" value="CheY-like"/>
    <property type="match status" value="1"/>
</dbReference>
<evidence type="ECO:0000256" key="2">
    <source>
        <dbReference type="PROSITE-ProRule" id="PRU00169"/>
    </source>
</evidence>
<name>A0A840MXJ2_9PROT</name>
<comment type="caution">
    <text evidence="5">The sequence shown here is derived from an EMBL/GenBank/DDBJ whole genome shotgun (WGS) entry which is preliminary data.</text>
</comment>
<evidence type="ECO:0000256" key="3">
    <source>
        <dbReference type="SAM" id="Coils"/>
    </source>
</evidence>
<evidence type="ECO:0000313" key="5">
    <source>
        <dbReference type="EMBL" id="MBB5019871.1"/>
    </source>
</evidence>
<dbReference type="EMBL" id="JACHHY010000021">
    <property type="protein sequence ID" value="MBB5019871.1"/>
    <property type="molecule type" value="Genomic_DNA"/>
</dbReference>
<keyword evidence="6" id="KW-1185">Reference proteome</keyword>
<dbReference type="CDD" id="cd16936">
    <property type="entry name" value="HATPase_RsbW-like"/>
    <property type="match status" value="1"/>
</dbReference>
<dbReference type="Gene3D" id="3.30.565.10">
    <property type="entry name" value="Histidine kinase-like ATPase, C-terminal domain"/>
    <property type="match status" value="1"/>
</dbReference>
<dbReference type="Pfam" id="PF13581">
    <property type="entry name" value="HATPase_c_2"/>
    <property type="match status" value="1"/>
</dbReference>
<protein>
    <submittedName>
        <fullName evidence="5">CheY-like chemotaxis protein/anti-sigma regulatory factor (Ser/Thr protein kinase)</fullName>
    </submittedName>
</protein>
<gene>
    <name evidence="5" type="ORF">HNQ59_003179</name>
</gene>
<dbReference type="Gene3D" id="3.40.50.2300">
    <property type="match status" value="1"/>
</dbReference>
<dbReference type="GO" id="GO:0016791">
    <property type="term" value="F:phosphatase activity"/>
    <property type="evidence" value="ECO:0007669"/>
    <property type="project" value="TreeGrafter"/>
</dbReference>
<dbReference type="PANTHER" id="PTHR43156:SF2">
    <property type="entry name" value="STAGE II SPORULATION PROTEIN E"/>
    <property type="match status" value="1"/>
</dbReference>
<keyword evidence="1" id="KW-0378">Hydrolase</keyword>
<evidence type="ECO:0000313" key="6">
    <source>
        <dbReference type="Proteomes" id="UP000575898"/>
    </source>
</evidence>
<keyword evidence="2" id="KW-0597">Phosphoprotein</keyword>
<feature type="modified residue" description="4-aspartylphosphate" evidence="2">
    <location>
        <position position="51"/>
    </location>
</feature>
<dbReference type="Pfam" id="PF00072">
    <property type="entry name" value="Response_reg"/>
    <property type="match status" value="1"/>
</dbReference>
<accession>A0A840MXJ2</accession>
<evidence type="ECO:0000259" key="4">
    <source>
        <dbReference type="PROSITE" id="PS50110"/>
    </source>
</evidence>
<dbReference type="SUPFAM" id="SSF55874">
    <property type="entry name" value="ATPase domain of HSP90 chaperone/DNA topoisomerase II/histidine kinase"/>
    <property type="match status" value="1"/>
</dbReference>
<dbReference type="SMART" id="SM00448">
    <property type="entry name" value="REC"/>
    <property type="match status" value="1"/>
</dbReference>
<dbReference type="AlphaFoldDB" id="A0A840MXJ2"/>
<dbReference type="InterPro" id="IPR036457">
    <property type="entry name" value="PPM-type-like_dom_sf"/>
</dbReference>
<organism evidence="5 6">
    <name type="scientific">Chitinivorax tropicus</name>
    <dbReference type="NCBI Taxonomy" id="714531"/>
    <lineage>
        <taxon>Bacteria</taxon>
        <taxon>Pseudomonadati</taxon>
        <taxon>Pseudomonadota</taxon>
        <taxon>Betaproteobacteria</taxon>
        <taxon>Chitinivorax</taxon>
    </lineage>
</organism>
<dbReference type="InterPro" id="IPR052016">
    <property type="entry name" value="Bact_Sigma-Reg"/>
</dbReference>
<dbReference type="PANTHER" id="PTHR43156">
    <property type="entry name" value="STAGE II SPORULATION PROTEIN E-RELATED"/>
    <property type="match status" value="1"/>
</dbReference>
<dbReference type="InterPro" id="IPR001789">
    <property type="entry name" value="Sig_transdc_resp-reg_receiver"/>
</dbReference>